<dbReference type="PROSITE" id="PS00893">
    <property type="entry name" value="NUDIX_BOX"/>
    <property type="match status" value="1"/>
</dbReference>
<dbReference type="InterPro" id="IPR020084">
    <property type="entry name" value="NUDIX_hydrolase_CS"/>
</dbReference>
<proteinExistence type="predicted"/>
<dbReference type="PROSITE" id="PS51462">
    <property type="entry name" value="NUDIX"/>
    <property type="match status" value="1"/>
</dbReference>
<dbReference type="Proteomes" id="UP001302274">
    <property type="component" value="Unassembled WGS sequence"/>
</dbReference>
<gene>
    <name evidence="3" type="ORF">SHI21_12315</name>
</gene>
<protein>
    <submittedName>
        <fullName evidence="3">NUDIX domain-containing protein</fullName>
    </submittedName>
</protein>
<dbReference type="InterPro" id="IPR000086">
    <property type="entry name" value="NUDIX_hydrolase_dom"/>
</dbReference>
<dbReference type="Pfam" id="PF00293">
    <property type="entry name" value="NUDIX"/>
    <property type="match status" value="1"/>
</dbReference>
<evidence type="ECO:0000313" key="3">
    <source>
        <dbReference type="EMBL" id="MEA9357000.1"/>
    </source>
</evidence>
<sequence length="137" mass="16074">MQEINYQDKVSYFKTNIVPESYKSVLVFIKNGKEWLMVKNKFRNWELPGGHKEGSETLYETAQREAFEEAGVDIKNIVYVGYYRLADGHTTSIVTAEVEKFHEIPSDFETEERKFVSEFPAKLSFNDAVYPWLVRNF</sequence>
<dbReference type="InterPro" id="IPR015797">
    <property type="entry name" value="NUDIX_hydrolase-like_dom_sf"/>
</dbReference>
<accession>A0ABU5VZK9</accession>
<dbReference type="RefSeq" id="WP_323576894.1">
    <property type="nucleotide sequence ID" value="NZ_JAYGJQ010000002.1"/>
</dbReference>
<keyword evidence="1" id="KW-0378">Hydrolase</keyword>
<evidence type="ECO:0000256" key="1">
    <source>
        <dbReference type="ARBA" id="ARBA00022801"/>
    </source>
</evidence>
<evidence type="ECO:0000259" key="2">
    <source>
        <dbReference type="PROSITE" id="PS51462"/>
    </source>
</evidence>
<feature type="domain" description="Nudix hydrolase" evidence="2">
    <location>
        <begin position="20"/>
        <end position="135"/>
    </location>
</feature>
<reference evidence="3 4" key="1">
    <citation type="submission" date="2023-11" db="EMBL/GenBank/DDBJ databases">
        <title>A Novel Polar Bacteriovorax (B. antarcticus) Isolated from the Biocrust in Antarctica.</title>
        <authorList>
            <person name="Mun W."/>
            <person name="Choi S.Y."/>
            <person name="Mitchell R.J."/>
        </authorList>
    </citation>
    <scope>NUCLEOTIDE SEQUENCE [LARGE SCALE GENOMIC DNA]</scope>
    <source>
        <strain evidence="3 4">PP10</strain>
    </source>
</reference>
<comment type="caution">
    <text evidence="3">The sequence shown here is derived from an EMBL/GenBank/DDBJ whole genome shotgun (WGS) entry which is preliminary data.</text>
</comment>
<dbReference type="SUPFAM" id="SSF55811">
    <property type="entry name" value="Nudix"/>
    <property type="match status" value="1"/>
</dbReference>
<name>A0ABU5VZK9_9BACT</name>
<dbReference type="EMBL" id="JAYGJQ010000002">
    <property type="protein sequence ID" value="MEA9357000.1"/>
    <property type="molecule type" value="Genomic_DNA"/>
</dbReference>
<evidence type="ECO:0000313" key="4">
    <source>
        <dbReference type="Proteomes" id="UP001302274"/>
    </source>
</evidence>
<keyword evidence="4" id="KW-1185">Reference proteome</keyword>
<organism evidence="3 4">
    <name type="scientific">Bacteriovorax antarcticus</name>
    <dbReference type="NCBI Taxonomy" id="3088717"/>
    <lineage>
        <taxon>Bacteria</taxon>
        <taxon>Pseudomonadati</taxon>
        <taxon>Bdellovibrionota</taxon>
        <taxon>Bacteriovoracia</taxon>
        <taxon>Bacteriovoracales</taxon>
        <taxon>Bacteriovoracaceae</taxon>
        <taxon>Bacteriovorax</taxon>
    </lineage>
</organism>
<dbReference type="Gene3D" id="3.90.79.10">
    <property type="entry name" value="Nucleoside Triphosphate Pyrophosphohydrolase"/>
    <property type="match status" value="1"/>
</dbReference>